<comment type="similarity">
    <text evidence="2">Belongs to the GILT family.</text>
</comment>
<evidence type="ECO:0000256" key="3">
    <source>
        <dbReference type="ARBA" id="ARBA00022525"/>
    </source>
</evidence>
<keyword evidence="4" id="KW-0732">Signal</keyword>
<dbReference type="EMBL" id="CAJFDH010000006">
    <property type="protein sequence ID" value="CAD5228462.1"/>
    <property type="molecule type" value="Genomic_DNA"/>
</dbReference>
<keyword evidence="5" id="KW-0325">Glycoprotein</keyword>
<dbReference type="PANTHER" id="PTHR13234:SF8">
    <property type="entry name" value="GAMMA-INTERFERON-INDUCIBLE LYSOSOMAL THIOL REDUCTASE"/>
    <property type="match status" value="1"/>
</dbReference>
<dbReference type="Proteomes" id="UP000783686">
    <property type="component" value="Unassembled WGS sequence"/>
</dbReference>
<accession>A0A811LLB6</accession>
<organism evidence="6 7">
    <name type="scientific">Bursaphelenchus okinawaensis</name>
    <dbReference type="NCBI Taxonomy" id="465554"/>
    <lineage>
        <taxon>Eukaryota</taxon>
        <taxon>Metazoa</taxon>
        <taxon>Ecdysozoa</taxon>
        <taxon>Nematoda</taxon>
        <taxon>Chromadorea</taxon>
        <taxon>Rhabditida</taxon>
        <taxon>Tylenchina</taxon>
        <taxon>Tylenchomorpha</taxon>
        <taxon>Aphelenchoidea</taxon>
        <taxon>Aphelenchoididae</taxon>
        <taxon>Bursaphelenchus</taxon>
    </lineage>
</organism>
<evidence type="ECO:0000256" key="1">
    <source>
        <dbReference type="ARBA" id="ARBA00004613"/>
    </source>
</evidence>
<name>A0A811LLB6_9BILA</name>
<reference evidence="6" key="1">
    <citation type="submission" date="2020-09" db="EMBL/GenBank/DDBJ databases">
        <authorList>
            <person name="Kikuchi T."/>
        </authorList>
    </citation>
    <scope>NUCLEOTIDE SEQUENCE</scope>
    <source>
        <strain evidence="6">SH1</strain>
    </source>
</reference>
<gene>
    <name evidence="6" type="ORF">BOKJ2_LOCUS12690</name>
</gene>
<evidence type="ECO:0000313" key="6">
    <source>
        <dbReference type="EMBL" id="CAD5228462.1"/>
    </source>
</evidence>
<dbReference type="GO" id="GO:0016671">
    <property type="term" value="F:oxidoreductase activity, acting on a sulfur group of donors, disulfide as acceptor"/>
    <property type="evidence" value="ECO:0007669"/>
    <property type="project" value="InterPro"/>
</dbReference>
<evidence type="ECO:0000256" key="2">
    <source>
        <dbReference type="ARBA" id="ARBA00005679"/>
    </source>
</evidence>
<dbReference type="OrthoDB" id="958254at2759"/>
<sequence>MREYLELEFIPFGNSWYKNNKICCQHGREECEANVFENCAISYLKEPFGFIYCITKELYEERSLEQAKELCYTIVGVDLETQGKIHYCQSSSENKKLTQLAFNRTRDTLPENKWDYGYIPFIGINGYFSSDLQFYQRNLMFAVCQFYMASDFSKFPSFCKIE</sequence>
<evidence type="ECO:0000256" key="5">
    <source>
        <dbReference type="ARBA" id="ARBA00023180"/>
    </source>
</evidence>
<dbReference type="InterPro" id="IPR004911">
    <property type="entry name" value="Interferon-induced_GILT"/>
</dbReference>
<dbReference type="GO" id="GO:0005576">
    <property type="term" value="C:extracellular region"/>
    <property type="evidence" value="ECO:0007669"/>
    <property type="project" value="UniProtKB-SubCell"/>
</dbReference>
<comment type="subcellular location">
    <subcellularLocation>
        <location evidence="1">Secreted</location>
    </subcellularLocation>
</comment>
<evidence type="ECO:0000256" key="4">
    <source>
        <dbReference type="ARBA" id="ARBA00022729"/>
    </source>
</evidence>
<dbReference type="PANTHER" id="PTHR13234">
    <property type="entry name" value="GAMMA-INTERFERON INDUCIBLE LYSOSOMAL THIOL REDUCTASE GILT"/>
    <property type="match status" value="1"/>
</dbReference>
<comment type="caution">
    <text evidence="6">The sequence shown here is derived from an EMBL/GenBank/DDBJ whole genome shotgun (WGS) entry which is preliminary data.</text>
</comment>
<keyword evidence="3" id="KW-0964">Secreted</keyword>
<dbReference type="Proteomes" id="UP000614601">
    <property type="component" value="Unassembled WGS sequence"/>
</dbReference>
<dbReference type="AlphaFoldDB" id="A0A811LLB6"/>
<keyword evidence="7" id="KW-1185">Reference proteome</keyword>
<evidence type="ECO:0000313" key="7">
    <source>
        <dbReference type="Proteomes" id="UP000614601"/>
    </source>
</evidence>
<protein>
    <submittedName>
        <fullName evidence="6">Uncharacterized protein</fullName>
    </submittedName>
</protein>
<dbReference type="EMBL" id="CAJFCW020000006">
    <property type="protein sequence ID" value="CAG9124515.1"/>
    <property type="molecule type" value="Genomic_DNA"/>
</dbReference>
<dbReference type="Pfam" id="PF03227">
    <property type="entry name" value="GILT"/>
    <property type="match status" value="1"/>
</dbReference>
<proteinExistence type="inferred from homology"/>